<protein>
    <recommendedName>
        <fullName evidence="9">Protein PsiE</fullName>
    </recommendedName>
</protein>
<keyword evidence="8" id="KW-1185">Reference proteome</keyword>
<keyword evidence="2" id="KW-1003">Cell membrane</keyword>
<evidence type="ECO:0000256" key="5">
    <source>
        <dbReference type="ARBA" id="ARBA00023136"/>
    </source>
</evidence>
<evidence type="ECO:0008006" key="9">
    <source>
        <dbReference type="Google" id="ProtNLM"/>
    </source>
</evidence>
<reference evidence="7 8" key="1">
    <citation type="journal article" date="2019" name="Genome Biol. Evol.">
        <title>Day and night: Metabolic profiles and evolutionary relationships of six axenic non-marine cyanobacteria.</title>
        <authorList>
            <person name="Will S.E."/>
            <person name="Henke P."/>
            <person name="Boedeker C."/>
            <person name="Huang S."/>
            <person name="Brinkmann H."/>
            <person name="Rohde M."/>
            <person name="Jarek M."/>
            <person name="Friedl T."/>
            <person name="Seufert S."/>
            <person name="Schumacher M."/>
            <person name="Overmann J."/>
            <person name="Neumann-Schaal M."/>
            <person name="Petersen J."/>
        </authorList>
    </citation>
    <scope>NUCLEOTIDE SEQUENCE [LARGE SCALE GENOMIC DNA]</scope>
    <source>
        <strain evidence="7 8">SAG 39.79</strain>
    </source>
</reference>
<feature type="transmembrane region" description="Helical" evidence="6">
    <location>
        <begin position="65"/>
        <end position="82"/>
    </location>
</feature>
<dbReference type="EMBL" id="RSCK01000006">
    <property type="protein sequence ID" value="RUT13468.1"/>
    <property type="molecule type" value="Genomic_DNA"/>
</dbReference>
<comment type="caution">
    <text evidence="7">The sequence shown here is derived from an EMBL/GenBank/DDBJ whole genome shotgun (WGS) entry which is preliminary data.</text>
</comment>
<proteinExistence type="predicted"/>
<feature type="transmembrane region" description="Helical" evidence="6">
    <location>
        <begin position="116"/>
        <end position="137"/>
    </location>
</feature>
<feature type="transmembrane region" description="Helical" evidence="6">
    <location>
        <begin position="89"/>
        <end position="110"/>
    </location>
</feature>
<keyword evidence="4 6" id="KW-1133">Transmembrane helix</keyword>
<keyword evidence="3 6" id="KW-0812">Transmembrane</keyword>
<dbReference type="InterPro" id="IPR020948">
    <property type="entry name" value="P_starv_induced_PsiE-like"/>
</dbReference>
<dbReference type="AlphaFoldDB" id="A0AB37UQ05"/>
<organism evidence="7 8">
    <name type="scientific">Chroococcidiopsis cubana SAG 39.79</name>
    <dbReference type="NCBI Taxonomy" id="388085"/>
    <lineage>
        <taxon>Bacteria</taxon>
        <taxon>Bacillati</taxon>
        <taxon>Cyanobacteriota</taxon>
        <taxon>Cyanophyceae</taxon>
        <taxon>Chroococcidiopsidales</taxon>
        <taxon>Chroococcidiopsidaceae</taxon>
        <taxon>Chroococcidiopsis</taxon>
    </lineage>
</organism>
<evidence type="ECO:0000313" key="8">
    <source>
        <dbReference type="Proteomes" id="UP000282574"/>
    </source>
</evidence>
<sequence length="156" mass="17966">MEHRFKMQLGNWFQIEKIIRNLEVIQNFIVVSLCFGLFCVMIIRLGDMFISLLHPLEFQRVTSDILFILILVELFRLLIIYLQQQQISVGVAVEVSIVSALREIILRGVLDIPSSQMIGICSFLTVLGLLLLVRAWMSRIYDRPMSSPVESAKPEK</sequence>
<dbReference type="Proteomes" id="UP000282574">
    <property type="component" value="Unassembled WGS sequence"/>
</dbReference>
<dbReference type="Pfam" id="PF06146">
    <property type="entry name" value="PsiE"/>
    <property type="match status" value="1"/>
</dbReference>
<evidence type="ECO:0000256" key="4">
    <source>
        <dbReference type="ARBA" id="ARBA00022989"/>
    </source>
</evidence>
<evidence type="ECO:0000313" key="7">
    <source>
        <dbReference type="EMBL" id="RUT13468.1"/>
    </source>
</evidence>
<dbReference type="RefSeq" id="WP_241994137.1">
    <property type="nucleotide sequence ID" value="NZ_JAVKZF010000002.1"/>
</dbReference>
<accession>A0AB37UQ05</accession>
<evidence type="ECO:0000256" key="3">
    <source>
        <dbReference type="ARBA" id="ARBA00022692"/>
    </source>
</evidence>
<evidence type="ECO:0000256" key="2">
    <source>
        <dbReference type="ARBA" id="ARBA00022475"/>
    </source>
</evidence>
<evidence type="ECO:0000256" key="6">
    <source>
        <dbReference type="SAM" id="Phobius"/>
    </source>
</evidence>
<name>A0AB37UQ05_9CYAN</name>
<dbReference type="GO" id="GO:0005886">
    <property type="term" value="C:plasma membrane"/>
    <property type="evidence" value="ECO:0007669"/>
    <property type="project" value="UniProtKB-SubCell"/>
</dbReference>
<evidence type="ECO:0000256" key="1">
    <source>
        <dbReference type="ARBA" id="ARBA00004651"/>
    </source>
</evidence>
<feature type="transmembrane region" description="Helical" evidence="6">
    <location>
        <begin position="24"/>
        <end position="45"/>
    </location>
</feature>
<gene>
    <name evidence="7" type="ORF">DSM107010_10910</name>
</gene>
<comment type="subcellular location">
    <subcellularLocation>
        <location evidence="1">Cell membrane</location>
        <topology evidence="1">Multi-pass membrane protein</topology>
    </subcellularLocation>
</comment>
<keyword evidence="5 6" id="KW-0472">Membrane</keyword>